<keyword evidence="1" id="KW-0812">Transmembrane</keyword>
<dbReference type="Gene3D" id="3.30.70.270">
    <property type="match status" value="1"/>
</dbReference>
<protein>
    <submittedName>
        <fullName evidence="3">Diguanylate cyclase</fullName>
    </submittedName>
</protein>
<gene>
    <name evidence="3" type="ORF">H8K43_10520</name>
</gene>
<keyword evidence="1" id="KW-1133">Transmembrane helix</keyword>
<evidence type="ECO:0000313" key="4">
    <source>
        <dbReference type="Proteomes" id="UP000654304"/>
    </source>
</evidence>
<feature type="domain" description="GGDEF" evidence="2">
    <location>
        <begin position="289"/>
        <end position="422"/>
    </location>
</feature>
<dbReference type="PANTHER" id="PTHR46663">
    <property type="entry name" value="DIGUANYLATE CYCLASE DGCT-RELATED"/>
    <property type="match status" value="1"/>
</dbReference>
<proteinExistence type="predicted"/>
<sequence>MNILPFGLPVGQKLLRYNLIYTISAALAALFSISLVSAALMQQHMREEFLLTAKTLASNLSDSIITGDLRGVQNLTLNAAHDKRMLSIAVFNRDGAAIVAWDKGNLLNPDGMKTVELSTESELSAQLTTMTIRTPVQDSVDVRGHLYVEISQTALYLHLLLILLAGLPFALASALGAAYLLTKKHLQALQPVADLASVLEKSATLNDYSLRAPADRIRDFGSLHTHCNLMLARMESWESDQHAEARERRDMENRISILENHDSLTKLPNRHYFHKLITNCVEEAISNNEMMALMFIDLDQFKTISDKLGYDVCDQVLIAMSERLMEVLRNTDTLCRVGADEFAVILPAAGPLDTVRQLAERLLQALRRPLILNGSSLLITGSIGISCCPLHAHEQRLFLRNTDLALQAAKAAGRNTWRLYDPNSTLPDGETAQ</sequence>
<evidence type="ECO:0000259" key="2">
    <source>
        <dbReference type="PROSITE" id="PS50887"/>
    </source>
</evidence>
<dbReference type="InterPro" id="IPR043128">
    <property type="entry name" value="Rev_trsase/Diguanyl_cyclase"/>
</dbReference>
<reference evidence="3 4" key="1">
    <citation type="submission" date="2020-08" db="EMBL/GenBank/DDBJ databases">
        <title>Novel species isolated from subtropical streams in China.</title>
        <authorList>
            <person name="Lu H."/>
        </authorList>
    </citation>
    <scope>NUCLEOTIDE SEQUENCE [LARGE SCALE GENOMIC DNA]</scope>
    <source>
        <strain evidence="3 4">CY22W</strain>
    </source>
</reference>
<dbReference type="SUPFAM" id="SSF55073">
    <property type="entry name" value="Nucleotide cyclase"/>
    <property type="match status" value="1"/>
</dbReference>
<dbReference type="Pfam" id="PF00990">
    <property type="entry name" value="GGDEF"/>
    <property type="match status" value="1"/>
</dbReference>
<comment type="caution">
    <text evidence="3">The sequence shown here is derived from an EMBL/GenBank/DDBJ whole genome shotgun (WGS) entry which is preliminary data.</text>
</comment>
<accession>A0ABR7A5E6</accession>
<keyword evidence="4" id="KW-1185">Reference proteome</keyword>
<dbReference type="RefSeq" id="WP_186903801.1">
    <property type="nucleotide sequence ID" value="NZ_JACOGD010000005.1"/>
</dbReference>
<evidence type="ECO:0000256" key="1">
    <source>
        <dbReference type="SAM" id="Phobius"/>
    </source>
</evidence>
<dbReference type="PROSITE" id="PS50887">
    <property type="entry name" value="GGDEF"/>
    <property type="match status" value="1"/>
</dbReference>
<dbReference type="InterPro" id="IPR052163">
    <property type="entry name" value="DGC-Regulatory_Protein"/>
</dbReference>
<organism evidence="3 4">
    <name type="scientific">Undibacterium curvum</name>
    <dbReference type="NCBI Taxonomy" id="2762294"/>
    <lineage>
        <taxon>Bacteria</taxon>
        <taxon>Pseudomonadati</taxon>
        <taxon>Pseudomonadota</taxon>
        <taxon>Betaproteobacteria</taxon>
        <taxon>Burkholderiales</taxon>
        <taxon>Oxalobacteraceae</taxon>
        <taxon>Undibacterium</taxon>
    </lineage>
</organism>
<dbReference type="Proteomes" id="UP000654304">
    <property type="component" value="Unassembled WGS sequence"/>
</dbReference>
<dbReference type="InterPro" id="IPR029787">
    <property type="entry name" value="Nucleotide_cyclase"/>
</dbReference>
<dbReference type="NCBIfam" id="TIGR00254">
    <property type="entry name" value="GGDEF"/>
    <property type="match status" value="1"/>
</dbReference>
<name>A0ABR7A5E6_9BURK</name>
<feature type="transmembrane region" description="Helical" evidence="1">
    <location>
        <begin position="155"/>
        <end position="181"/>
    </location>
</feature>
<dbReference type="PANTHER" id="PTHR46663:SF2">
    <property type="entry name" value="GGDEF DOMAIN-CONTAINING PROTEIN"/>
    <property type="match status" value="1"/>
</dbReference>
<keyword evidence="1" id="KW-0472">Membrane</keyword>
<feature type="transmembrane region" description="Helical" evidence="1">
    <location>
        <begin position="20"/>
        <end position="41"/>
    </location>
</feature>
<dbReference type="InterPro" id="IPR000160">
    <property type="entry name" value="GGDEF_dom"/>
</dbReference>
<dbReference type="CDD" id="cd01949">
    <property type="entry name" value="GGDEF"/>
    <property type="match status" value="1"/>
</dbReference>
<evidence type="ECO:0000313" key="3">
    <source>
        <dbReference type="EMBL" id="MBC3932108.1"/>
    </source>
</evidence>
<dbReference type="SMART" id="SM00267">
    <property type="entry name" value="GGDEF"/>
    <property type="match status" value="1"/>
</dbReference>
<dbReference type="EMBL" id="JACOGD010000005">
    <property type="protein sequence ID" value="MBC3932108.1"/>
    <property type="molecule type" value="Genomic_DNA"/>
</dbReference>